<dbReference type="EMBL" id="CP036432">
    <property type="protein sequence ID" value="QDV81738.1"/>
    <property type="molecule type" value="Genomic_DNA"/>
</dbReference>
<feature type="domain" description="CHAT" evidence="3">
    <location>
        <begin position="526"/>
        <end position="818"/>
    </location>
</feature>
<dbReference type="SUPFAM" id="SSF48452">
    <property type="entry name" value="TPR-like"/>
    <property type="match status" value="1"/>
</dbReference>
<dbReference type="InterPro" id="IPR007131">
    <property type="entry name" value="SHD1"/>
</dbReference>
<gene>
    <name evidence="4" type="ORF">TBK1r_06580</name>
</gene>
<accession>A0ABX5XIC2</accession>
<dbReference type="InterPro" id="IPR011990">
    <property type="entry name" value="TPR-like_helical_dom_sf"/>
</dbReference>
<dbReference type="InterPro" id="IPR024983">
    <property type="entry name" value="CHAT_dom"/>
</dbReference>
<name>A0ABX5XIC2_9BACT</name>
<dbReference type="Proteomes" id="UP000318081">
    <property type="component" value="Chromosome"/>
</dbReference>
<dbReference type="Gene3D" id="1.25.40.10">
    <property type="entry name" value="Tetratricopeptide repeat domain"/>
    <property type="match status" value="2"/>
</dbReference>
<protein>
    <submittedName>
        <fullName evidence="4">CHAT domain protein</fullName>
    </submittedName>
</protein>
<dbReference type="PANTHER" id="PTHR10098">
    <property type="entry name" value="RAPSYN-RELATED"/>
    <property type="match status" value="1"/>
</dbReference>
<sequence length="883" mass="98250">MGESTDSLLVDFDPALEHRHEPVEPKVASKPKTREELFLEEIRGIESKARELKDQGKVKEAEKAIEDLLAAGNRRLQRAPIRHQNLIRNCGLAYRNVLGNNERALALLQRAIQMAESDNRFGDGWTYLLRQIAETQNAVGQYDDAVATYRRYLDHQLSKEKVIDPYEYRQLARLVADAQNPQAALQWQFQAWKQSNEQHGALNRTTQDLLKELAADVRKTDQWDTLEPALVEQYKQSKRLLGPQHPDTAQAAAQLALLFERLGKFELALAGMDESQRAFRDYVARTLPLLSETEQAEFLRQRFQPAFHDALEMAVRLKSVPRAVELSAGWVLNAKGASTRALAERHRMVASTQDPQVRVIAEQLSEVREQISSLTLSALQNPTLGLTSSSTAMDLQDRLETLRNRESELSWKLGSTGWTERRQNPWSDLTNVRERIPDDTVLLECAVAGVRTKLDSSIDHGLNSVGPKQRGMQVLVWVIPPAGRGDIRLEVVCEDWDKLARTLIEFHACLNGQMIPQNFIVAINQYLRALSTQVLHSLPDDVMTTPKWLVSPDHQLWRIPFVALTKPNGKRVIDDHEIQYLLSGRDLLSTEPVNSISAPVMVANPDYGKNANGDSAGTAFSPLPGTAKEAQAVLPYLRTLSGAAPQVFVEANAEESVVKTANRPQIAVFSTHGFSEYRHEQHPMATCGLAFANANTAFGGQGDGILTGLEILDCDFRGTELVVLSACQTAVGNTSSGEGVAGLSHAFRLAGAKTVVATLWSIPDQITAGLMKDFFDQLSDGKSPASSLRFAQLATIRRLEEQGLPSMPHLWAAFTANGIPQSIEDAPTEYRTWRSADGKHTTVAKWIATRHDRVILLKPNGDQFEVSLNKLHAEDRQWAEQAK</sequence>
<evidence type="ECO:0000259" key="2">
    <source>
        <dbReference type="Pfam" id="PF03983"/>
    </source>
</evidence>
<evidence type="ECO:0000256" key="1">
    <source>
        <dbReference type="SAM" id="MobiDB-lite"/>
    </source>
</evidence>
<dbReference type="RefSeq" id="WP_145207491.1">
    <property type="nucleotide sequence ID" value="NZ_CP036432.1"/>
</dbReference>
<dbReference type="Pfam" id="PF03983">
    <property type="entry name" value="SHD1"/>
    <property type="match status" value="1"/>
</dbReference>
<keyword evidence="5" id="KW-1185">Reference proteome</keyword>
<proteinExistence type="predicted"/>
<feature type="region of interest" description="Disordered" evidence="1">
    <location>
        <begin position="1"/>
        <end position="31"/>
    </location>
</feature>
<dbReference type="Gene3D" id="2.30.30.700">
    <property type="entry name" value="SLA1 homology domain 1"/>
    <property type="match status" value="1"/>
</dbReference>
<evidence type="ECO:0000313" key="5">
    <source>
        <dbReference type="Proteomes" id="UP000318081"/>
    </source>
</evidence>
<evidence type="ECO:0000259" key="3">
    <source>
        <dbReference type="Pfam" id="PF12770"/>
    </source>
</evidence>
<feature type="compositionally biased region" description="Basic and acidic residues" evidence="1">
    <location>
        <begin position="15"/>
        <end position="24"/>
    </location>
</feature>
<dbReference type="Pfam" id="PF12770">
    <property type="entry name" value="CHAT"/>
    <property type="match status" value="1"/>
</dbReference>
<organism evidence="4 5">
    <name type="scientific">Stieleria magnilauensis</name>
    <dbReference type="NCBI Taxonomy" id="2527963"/>
    <lineage>
        <taxon>Bacteria</taxon>
        <taxon>Pseudomonadati</taxon>
        <taxon>Planctomycetota</taxon>
        <taxon>Planctomycetia</taxon>
        <taxon>Pirellulales</taxon>
        <taxon>Pirellulaceae</taxon>
        <taxon>Stieleria</taxon>
    </lineage>
</organism>
<reference evidence="4 5" key="1">
    <citation type="submission" date="2019-02" db="EMBL/GenBank/DDBJ databases">
        <title>Deep-cultivation of Planctomycetes and their phenomic and genomic characterization uncovers novel biology.</title>
        <authorList>
            <person name="Wiegand S."/>
            <person name="Jogler M."/>
            <person name="Boedeker C."/>
            <person name="Pinto D."/>
            <person name="Vollmers J."/>
            <person name="Rivas-Marin E."/>
            <person name="Kohn T."/>
            <person name="Peeters S.H."/>
            <person name="Heuer A."/>
            <person name="Rast P."/>
            <person name="Oberbeckmann S."/>
            <person name="Bunk B."/>
            <person name="Jeske O."/>
            <person name="Meyerdierks A."/>
            <person name="Storesund J.E."/>
            <person name="Kallscheuer N."/>
            <person name="Luecker S."/>
            <person name="Lage O.M."/>
            <person name="Pohl T."/>
            <person name="Merkel B.J."/>
            <person name="Hornburger P."/>
            <person name="Mueller R.-W."/>
            <person name="Bruemmer F."/>
            <person name="Labrenz M."/>
            <person name="Spormann A.M."/>
            <person name="Op den Camp H."/>
            <person name="Overmann J."/>
            <person name="Amann R."/>
            <person name="Jetten M.S.M."/>
            <person name="Mascher T."/>
            <person name="Medema M.H."/>
            <person name="Devos D.P."/>
            <person name="Kaster A.-K."/>
            <person name="Ovreas L."/>
            <person name="Rohde M."/>
            <person name="Galperin M.Y."/>
            <person name="Jogler C."/>
        </authorList>
    </citation>
    <scope>NUCLEOTIDE SEQUENCE [LARGE SCALE GENOMIC DNA]</scope>
    <source>
        <strain evidence="4 5">TBK1r</strain>
    </source>
</reference>
<evidence type="ECO:0000313" key="4">
    <source>
        <dbReference type="EMBL" id="QDV81738.1"/>
    </source>
</evidence>
<feature type="domain" description="SLA1 homology" evidence="2">
    <location>
        <begin position="826"/>
        <end position="882"/>
    </location>
</feature>